<dbReference type="Proteomes" id="UP000020773">
    <property type="component" value="Unassembled WGS sequence"/>
</dbReference>
<dbReference type="EMBL" id="JGDB01000323">
    <property type="protein sequence ID" value="EXY87999.1"/>
    <property type="molecule type" value="Genomic_DNA"/>
</dbReference>
<accession>A0A015TUB3</accession>
<gene>
    <name evidence="1" type="ORF">M125_5364</name>
</gene>
<sequence length="168" mass="19909">MKLREEIEPKIIQIEKICLQISRLLRGYDSEKDNKCLNIIKKISELTHKVITKDILSEYMEDDSICMVALRLSIGTPPLLHIPLSCDELLEIIQRIHSKNYVEYKVKAFPEDELWWILSHDYYVPLLKKNMELSEPSLIREMLYQETVFDSLRYKPEEVLEKILGVMK</sequence>
<protein>
    <submittedName>
        <fullName evidence="1">Uncharacterized protein</fullName>
    </submittedName>
</protein>
<reference evidence="1 2" key="1">
    <citation type="submission" date="2014-02" db="EMBL/GenBank/DDBJ databases">
        <authorList>
            <person name="Sears C."/>
            <person name="Carroll K."/>
            <person name="Sack B.R."/>
            <person name="Qadri F."/>
            <person name="Myers L.L."/>
            <person name="Chung G.-T."/>
            <person name="Escheverria P."/>
            <person name="Fraser C.M."/>
            <person name="Sadzewicz L."/>
            <person name="Shefchek K.A."/>
            <person name="Tallon L."/>
            <person name="Das S.P."/>
            <person name="Daugherty S."/>
            <person name="Mongodin E.F."/>
        </authorList>
    </citation>
    <scope>NUCLEOTIDE SEQUENCE [LARGE SCALE GENOMIC DNA]</scope>
    <source>
        <strain evidence="2">3998T(B)3</strain>
    </source>
</reference>
<proteinExistence type="predicted"/>
<evidence type="ECO:0000313" key="1">
    <source>
        <dbReference type="EMBL" id="EXY87999.1"/>
    </source>
</evidence>
<dbReference type="RefSeq" id="WP_042971801.1">
    <property type="nucleotide sequence ID" value="NZ_JGDB01000323.1"/>
</dbReference>
<name>A0A015TUB3_BACFG</name>
<comment type="caution">
    <text evidence="1">The sequence shown here is derived from an EMBL/GenBank/DDBJ whole genome shotgun (WGS) entry which is preliminary data.</text>
</comment>
<evidence type="ECO:0000313" key="2">
    <source>
        <dbReference type="Proteomes" id="UP000020773"/>
    </source>
</evidence>
<organism evidence="1 2">
    <name type="scientific">Bacteroides fragilis str. 3998T(B)3</name>
    <dbReference type="NCBI Taxonomy" id="1339316"/>
    <lineage>
        <taxon>Bacteria</taxon>
        <taxon>Pseudomonadati</taxon>
        <taxon>Bacteroidota</taxon>
        <taxon>Bacteroidia</taxon>
        <taxon>Bacteroidales</taxon>
        <taxon>Bacteroidaceae</taxon>
        <taxon>Bacteroides</taxon>
    </lineage>
</organism>
<dbReference type="AlphaFoldDB" id="A0A015TUB3"/>
<dbReference type="PATRIC" id="fig|1339316.3.peg.5081"/>